<feature type="domain" description="Peptidoglycan binding-like" evidence="2">
    <location>
        <begin position="170"/>
        <end position="228"/>
    </location>
</feature>
<dbReference type="GO" id="GO:0008233">
    <property type="term" value="F:peptidase activity"/>
    <property type="evidence" value="ECO:0007669"/>
    <property type="project" value="InterPro"/>
</dbReference>
<dbReference type="Pfam" id="PF13539">
    <property type="entry name" value="Peptidase_M15_4"/>
    <property type="match status" value="1"/>
</dbReference>
<feature type="compositionally biased region" description="Basic and acidic residues" evidence="1">
    <location>
        <begin position="241"/>
        <end position="258"/>
    </location>
</feature>
<protein>
    <submittedName>
        <fullName evidence="4">Uncharacterized protein</fullName>
    </submittedName>
</protein>
<reference evidence="5" key="2">
    <citation type="submission" date="2015-06" db="EMBL/GenBank/DDBJ databases">
        <title>Genome Sequence of Bacillus endophyticus and Analysis of its Companion Mechanism in the Ketogulonigenium vulgare-Bacillus strain Consortium.</title>
        <authorList>
            <person name="Jia N."/>
            <person name="Du J."/>
            <person name="Ding M.-Z."/>
            <person name="Gao F."/>
            <person name="Yuan Y.-J."/>
        </authorList>
    </citation>
    <scope>NUCLEOTIDE SEQUENCE [LARGE SCALE GENOMIC DNA]</scope>
    <source>
        <strain evidence="5">Hbe603</strain>
    </source>
</reference>
<dbReference type="SUPFAM" id="SSF55166">
    <property type="entry name" value="Hedgehog/DD-peptidase"/>
    <property type="match status" value="1"/>
</dbReference>
<dbReference type="Gene3D" id="1.10.101.10">
    <property type="entry name" value="PGBD-like superfamily/PGBD"/>
    <property type="match status" value="1"/>
</dbReference>
<reference evidence="4 5" key="1">
    <citation type="journal article" date="2015" name="PLoS ONE">
        <title>Genome Sequence of Bacillus endophyticus and Analysis of Its Companion Mechanism in the Ketogulonigenium vulgare-Bacillus Strain Consortium.</title>
        <authorList>
            <person name="Jia N."/>
            <person name="Du J."/>
            <person name="Ding M.Z."/>
            <person name="Gao F."/>
            <person name="Yuan Y.J."/>
        </authorList>
    </citation>
    <scope>NUCLEOTIDE SEQUENCE [LARGE SCALE GENOMIC DNA]</scope>
    <source>
        <strain evidence="4 5">Hbe603</strain>
    </source>
</reference>
<evidence type="ECO:0000259" key="3">
    <source>
        <dbReference type="Pfam" id="PF13539"/>
    </source>
</evidence>
<feature type="region of interest" description="Disordered" evidence="1">
    <location>
        <begin position="241"/>
        <end position="268"/>
    </location>
</feature>
<accession>A0A2S1LZA9</accession>
<evidence type="ECO:0000259" key="2">
    <source>
        <dbReference type="Pfam" id="PF01471"/>
    </source>
</evidence>
<dbReference type="OrthoDB" id="9799970at2"/>
<dbReference type="AlphaFoldDB" id="A0A2S1LZA9"/>
<dbReference type="KEGG" id="beo:BEH_07130"/>
<sequence length="340" mass="37776">MSDMLNYLLERSEKKLVGVHAGVAEKAIELINLAYKQGINIAVTQGLRTFAEQDALYAQGRTKAGKKVTNAKGGQSIHNYGLAFDIAVFDDNKNPVWSGNGYNIVGKLGQQMGLEWGGAWKSFKDMPHFEYTFGLTLRQLQQGQRPSGSGTITSGYAPSTPKSYMEKGDSGTNIKGLQGKLQAIGINIGKDGIDGYYGADTERAVREFQKKYKLVADGVAGKDTMAKLTKVYEELNKPKVEDKPKVETKPEVKPKEDETPLAQSGDSKLQEALNMKMCEAVGEYQMKQLETIYREAREDKLLEDERWEKKVADKTITVGEVAFLSSILTHRLKRDHVIKK</sequence>
<proteinExistence type="predicted"/>
<dbReference type="RefSeq" id="WP_063592696.1">
    <property type="nucleotide sequence ID" value="NZ_CP011974.1"/>
</dbReference>
<dbReference type="EMBL" id="CP011974">
    <property type="protein sequence ID" value="AWG44153.1"/>
    <property type="molecule type" value="Genomic_DNA"/>
</dbReference>
<evidence type="ECO:0000313" key="5">
    <source>
        <dbReference type="Proteomes" id="UP000036202"/>
    </source>
</evidence>
<gene>
    <name evidence="4" type="ORF">BEH_07130</name>
</gene>
<feature type="region of interest" description="Disordered" evidence="1">
    <location>
        <begin position="143"/>
        <end position="171"/>
    </location>
</feature>
<dbReference type="SUPFAM" id="SSF47090">
    <property type="entry name" value="PGBD-like"/>
    <property type="match status" value="1"/>
</dbReference>
<dbReference type="CDD" id="cd14845">
    <property type="entry name" value="L-Ala-D-Glu_peptidase_like"/>
    <property type="match status" value="1"/>
</dbReference>
<dbReference type="InterPro" id="IPR009045">
    <property type="entry name" value="Zn_M74/Hedgehog-like"/>
</dbReference>
<dbReference type="Gene3D" id="3.30.1380.10">
    <property type="match status" value="1"/>
</dbReference>
<organism evidence="4 5">
    <name type="scientific">Priestia filamentosa</name>
    <dbReference type="NCBI Taxonomy" id="1402861"/>
    <lineage>
        <taxon>Bacteria</taxon>
        <taxon>Bacillati</taxon>
        <taxon>Bacillota</taxon>
        <taxon>Bacilli</taxon>
        <taxon>Bacillales</taxon>
        <taxon>Bacillaceae</taxon>
        <taxon>Priestia</taxon>
    </lineage>
</organism>
<dbReference type="InterPro" id="IPR039561">
    <property type="entry name" value="Peptidase_M15C"/>
</dbReference>
<feature type="compositionally biased region" description="Polar residues" evidence="1">
    <location>
        <begin position="146"/>
        <end position="162"/>
    </location>
</feature>
<feature type="domain" description="Peptidase M15C" evidence="3">
    <location>
        <begin position="70"/>
        <end position="131"/>
    </location>
</feature>
<keyword evidence="5" id="KW-1185">Reference proteome</keyword>
<dbReference type="Proteomes" id="UP000036202">
    <property type="component" value="Chromosome"/>
</dbReference>
<dbReference type="InterPro" id="IPR036365">
    <property type="entry name" value="PGBD-like_sf"/>
</dbReference>
<evidence type="ECO:0000256" key="1">
    <source>
        <dbReference type="SAM" id="MobiDB-lite"/>
    </source>
</evidence>
<evidence type="ECO:0000313" key="4">
    <source>
        <dbReference type="EMBL" id="AWG44153.1"/>
    </source>
</evidence>
<dbReference type="InterPro" id="IPR036366">
    <property type="entry name" value="PGBDSf"/>
</dbReference>
<dbReference type="Pfam" id="PF01471">
    <property type="entry name" value="PG_binding_1"/>
    <property type="match status" value="1"/>
</dbReference>
<name>A0A2S1LZA9_9BACI</name>
<dbReference type="InterPro" id="IPR002477">
    <property type="entry name" value="Peptidoglycan-bd-like"/>
</dbReference>